<dbReference type="STRING" id="1867952.MTBPR1_170024"/>
<dbReference type="PANTHER" id="PTHR11730:SF6">
    <property type="entry name" value="AMMONIUM TRANSPORTER"/>
    <property type="match status" value="1"/>
</dbReference>
<evidence type="ECO:0000256" key="1">
    <source>
        <dbReference type="ARBA" id="ARBA00004141"/>
    </source>
</evidence>
<feature type="transmembrane region" description="Helical" evidence="9">
    <location>
        <begin position="321"/>
        <end position="351"/>
    </location>
</feature>
<comment type="subcellular location">
    <subcellularLocation>
        <location evidence="1">Membrane</location>
        <topology evidence="1">Multi-pass membrane protein</topology>
    </subcellularLocation>
</comment>
<evidence type="ECO:0000256" key="3">
    <source>
        <dbReference type="ARBA" id="ARBA00022448"/>
    </source>
</evidence>
<feature type="transmembrane region" description="Helical" evidence="9">
    <location>
        <begin position="57"/>
        <end position="76"/>
    </location>
</feature>
<dbReference type="InterPro" id="IPR029020">
    <property type="entry name" value="Ammonium/urea_transptr"/>
</dbReference>
<dbReference type="GO" id="GO:0016020">
    <property type="term" value="C:membrane"/>
    <property type="evidence" value="ECO:0007669"/>
    <property type="project" value="UniProtKB-SubCell"/>
</dbReference>
<protein>
    <submittedName>
        <fullName evidence="11">Putative Ammonium transporter</fullName>
    </submittedName>
</protein>
<evidence type="ECO:0000256" key="4">
    <source>
        <dbReference type="ARBA" id="ARBA00022692"/>
    </source>
</evidence>
<accession>A0A1C3RFP6</accession>
<feature type="transmembrane region" description="Helical" evidence="9">
    <location>
        <begin position="398"/>
        <end position="419"/>
    </location>
</feature>
<evidence type="ECO:0000313" key="12">
    <source>
        <dbReference type="Proteomes" id="UP000231658"/>
    </source>
</evidence>
<dbReference type="GO" id="GO:0004888">
    <property type="term" value="F:transmembrane signaling receptor activity"/>
    <property type="evidence" value="ECO:0007669"/>
    <property type="project" value="InterPro"/>
</dbReference>
<dbReference type="InterPro" id="IPR004090">
    <property type="entry name" value="Chemotax_Me-accpt_rcpt"/>
</dbReference>
<evidence type="ECO:0000259" key="10">
    <source>
        <dbReference type="PROSITE" id="PS50111"/>
    </source>
</evidence>
<dbReference type="NCBIfam" id="TIGR00836">
    <property type="entry name" value="amt"/>
    <property type="match status" value="1"/>
</dbReference>
<dbReference type="Pfam" id="PF00909">
    <property type="entry name" value="Ammonium_transp"/>
    <property type="match status" value="1"/>
</dbReference>
<evidence type="ECO:0000256" key="5">
    <source>
        <dbReference type="ARBA" id="ARBA00022989"/>
    </source>
</evidence>
<feature type="transmembrane region" description="Helical" evidence="9">
    <location>
        <begin position="208"/>
        <end position="229"/>
    </location>
</feature>
<dbReference type="SUPFAM" id="SSF58104">
    <property type="entry name" value="Methyl-accepting chemotaxis protein (MCP) signaling domain"/>
    <property type="match status" value="1"/>
</dbReference>
<evidence type="ECO:0000313" key="11">
    <source>
        <dbReference type="EMBL" id="SCA56078.1"/>
    </source>
</evidence>
<dbReference type="GO" id="GO:0007165">
    <property type="term" value="P:signal transduction"/>
    <property type="evidence" value="ECO:0007669"/>
    <property type="project" value="UniProtKB-KW"/>
</dbReference>
<dbReference type="InterPro" id="IPR004089">
    <property type="entry name" value="MCPsignal_dom"/>
</dbReference>
<dbReference type="Pfam" id="PF00015">
    <property type="entry name" value="MCPsignal"/>
    <property type="match status" value="1"/>
</dbReference>
<dbReference type="PANTHER" id="PTHR11730">
    <property type="entry name" value="AMMONIUM TRANSPORTER"/>
    <property type="match status" value="1"/>
</dbReference>
<dbReference type="InterPro" id="IPR018047">
    <property type="entry name" value="Ammonium_transpt_CS"/>
</dbReference>
<dbReference type="AlphaFoldDB" id="A0A1C3RFP6"/>
<proteinExistence type="inferred from homology"/>
<evidence type="ECO:0000256" key="2">
    <source>
        <dbReference type="ARBA" id="ARBA00005887"/>
    </source>
</evidence>
<dbReference type="GO" id="GO:0097272">
    <property type="term" value="P:ammonium homeostasis"/>
    <property type="evidence" value="ECO:0007669"/>
    <property type="project" value="TreeGrafter"/>
</dbReference>
<feature type="transmembrane region" description="Helical" evidence="9">
    <location>
        <begin position="167"/>
        <end position="188"/>
    </location>
</feature>
<feature type="transmembrane region" description="Helical" evidence="9">
    <location>
        <begin position="250"/>
        <end position="267"/>
    </location>
</feature>
<evidence type="ECO:0000256" key="9">
    <source>
        <dbReference type="SAM" id="Phobius"/>
    </source>
</evidence>
<dbReference type="InterPro" id="IPR001905">
    <property type="entry name" value="Ammonium_transpt"/>
</dbReference>
<keyword evidence="6 9" id="KW-0472">Membrane</keyword>
<evidence type="ECO:0000256" key="6">
    <source>
        <dbReference type="ARBA" id="ARBA00023136"/>
    </source>
</evidence>
<name>A0A1C3RFP6_9PROT</name>
<feature type="transmembrane region" description="Helical" evidence="9">
    <location>
        <begin position="363"/>
        <end position="386"/>
    </location>
</feature>
<dbReference type="InterPro" id="IPR024041">
    <property type="entry name" value="NH4_transpt_AmtB-like_dom"/>
</dbReference>
<feature type="domain" description="Methyl-accepting transducer" evidence="10">
    <location>
        <begin position="535"/>
        <end position="764"/>
    </location>
</feature>
<keyword evidence="8" id="KW-0807">Transducer</keyword>
<dbReference type="SUPFAM" id="SSF111352">
    <property type="entry name" value="Ammonium transporter"/>
    <property type="match status" value="1"/>
</dbReference>
<dbReference type="Proteomes" id="UP000231658">
    <property type="component" value="Unassembled WGS sequence"/>
</dbReference>
<feature type="transmembrane region" description="Helical" evidence="9">
    <location>
        <begin position="279"/>
        <end position="300"/>
    </location>
</feature>
<comment type="similarity">
    <text evidence="2">Belongs to the ammonia transporter channel (TC 1.A.11.2) family.</text>
</comment>
<keyword evidence="4 9" id="KW-0812">Transmembrane</keyword>
<dbReference type="Gene3D" id="1.10.287.950">
    <property type="entry name" value="Methyl-accepting chemotaxis protein"/>
    <property type="match status" value="1"/>
</dbReference>
<organism evidence="11 12">
    <name type="scientific">Candidatus Terasakiella magnetica</name>
    <dbReference type="NCBI Taxonomy" id="1867952"/>
    <lineage>
        <taxon>Bacteria</taxon>
        <taxon>Pseudomonadati</taxon>
        <taxon>Pseudomonadota</taxon>
        <taxon>Alphaproteobacteria</taxon>
        <taxon>Rhodospirillales</taxon>
        <taxon>Terasakiellaceae</taxon>
        <taxon>Terasakiella</taxon>
    </lineage>
</organism>
<evidence type="ECO:0000256" key="7">
    <source>
        <dbReference type="ARBA" id="ARBA00023177"/>
    </source>
</evidence>
<dbReference type="EMBL" id="FLYE01000009">
    <property type="protein sequence ID" value="SCA56078.1"/>
    <property type="molecule type" value="Genomic_DNA"/>
</dbReference>
<dbReference type="SMART" id="SM00283">
    <property type="entry name" value="MA"/>
    <property type="match status" value="1"/>
</dbReference>
<keyword evidence="3" id="KW-0813">Transport</keyword>
<sequence>MKVLKKVPKTIVFSLLVVITLLAQISDLWAMDAKVLEERLTFLENELNQKQVNIDHIWTMLAACLVFFMQGGFLLLEAGLVRSKNSINVAQKNIADFILATVCFGAVGFMLMFGNSLGGLVGFDWELLAFDKVEDWTFTFFVFQVVFCGTAATIVSGAVAERMKFGGYLAVTLLIALLIYPVFGHWAWGNLLNGDNEPFLAAMGFVDFAGSTVVHSVGGWVALAAVLVIGPRLGRYDQDGKPVEINGHSPVLATFGCIILWIGWIGFNGGSTTAGTPAFAHIIANTVVAGAIGGLFGLVLGRKVDGHYRPDRSINGVLGGLVGITAGCDVVSLWGAIFIGAGSAVVVVLAADFLEKKLKADDVVGAVSVHGVAGAFGTLALALVAPAGTFEMGMWAQLGVQATGVATAFVWAFVLPYFILKIVNSMFEGGMRVSEEDELNGLNFAEHAATMGASHVLREMEHVFAGSDGQEEPHANFIAADEADEIAFYFKRLMDRNASLVTGMKNTTDVLVSASQNLASMSTDLSAQAEQTQSRAFELESTTQNVSGDMNKMADGVGEAGNLAKTIAENADEMSQTVQNVANEIRSVVGSIDEISSSTDQTQSLLSNAVGEVREGQDKMKALGEAARATSDVLNMISDIANQTNMLALNATIEAARSGEAGKGFAVVAGEVKNLANQTAKAIADIEQRVSTMQNGASDAVHVMEKIAGLVEHVKETADGIDSAVDRQSIAAGRISGRLGEMTDMTTYVASEINRVASNTHDASSMAGHAAHQTDNLNEGILDVKQAASLSHTQARDLKGEAEEISKSAAQLNKLVSSLSLHKMAQEAAE</sequence>
<dbReference type="PRINTS" id="PR00260">
    <property type="entry name" value="CHEMTRNSDUCR"/>
</dbReference>
<dbReference type="PROSITE" id="PS50111">
    <property type="entry name" value="CHEMOTAXIS_TRANSDUC_2"/>
    <property type="match status" value="1"/>
</dbReference>
<dbReference type="GO" id="GO:0006935">
    <property type="term" value="P:chemotaxis"/>
    <property type="evidence" value="ECO:0007669"/>
    <property type="project" value="InterPro"/>
</dbReference>
<keyword evidence="5 9" id="KW-1133">Transmembrane helix</keyword>
<dbReference type="PROSITE" id="PS01219">
    <property type="entry name" value="AMMONIUM_TRANSP"/>
    <property type="match status" value="1"/>
</dbReference>
<feature type="transmembrane region" description="Helical" evidence="9">
    <location>
        <begin position="138"/>
        <end position="160"/>
    </location>
</feature>
<reference evidence="11 12" key="1">
    <citation type="submission" date="2016-07" db="EMBL/GenBank/DDBJ databases">
        <authorList>
            <person name="Lefevre C.T."/>
        </authorList>
    </citation>
    <scope>NUCLEOTIDE SEQUENCE [LARGE SCALE GENOMIC DNA]</scope>
    <source>
        <strain evidence="11">PR1</strain>
    </source>
</reference>
<evidence type="ECO:0000256" key="8">
    <source>
        <dbReference type="PROSITE-ProRule" id="PRU00284"/>
    </source>
</evidence>
<dbReference type="Gene3D" id="1.10.3430.10">
    <property type="entry name" value="Ammonium transporter AmtB like domains"/>
    <property type="match status" value="1"/>
</dbReference>
<dbReference type="GO" id="GO:0008519">
    <property type="term" value="F:ammonium channel activity"/>
    <property type="evidence" value="ECO:0007669"/>
    <property type="project" value="InterPro"/>
</dbReference>
<gene>
    <name evidence="11" type="ORF">MTBPR1_170024</name>
</gene>
<keyword evidence="7" id="KW-0924">Ammonia transport</keyword>
<feature type="transmembrane region" description="Helical" evidence="9">
    <location>
        <begin position="97"/>
        <end position="118"/>
    </location>
</feature>
<keyword evidence="12" id="KW-1185">Reference proteome</keyword>